<accession>A0A9D2Q6E9</accession>
<proteinExistence type="predicted"/>
<dbReference type="GO" id="GO:0006355">
    <property type="term" value="P:regulation of DNA-templated transcription"/>
    <property type="evidence" value="ECO:0007669"/>
    <property type="project" value="InterPro"/>
</dbReference>
<organism evidence="1 2">
    <name type="scientific">Candidatus Ruthenibacterium merdavium</name>
    <dbReference type="NCBI Taxonomy" id="2838752"/>
    <lineage>
        <taxon>Bacteria</taxon>
        <taxon>Bacillati</taxon>
        <taxon>Bacillota</taxon>
        <taxon>Clostridia</taxon>
        <taxon>Eubacteriales</taxon>
        <taxon>Oscillospiraceae</taxon>
        <taxon>Ruthenibacterium</taxon>
    </lineage>
</organism>
<reference evidence="1" key="2">
    <citation type="submission" date="2021-04" db="EMBL/GenBank/DDBJ databases">
        <authorList>
            <person name="Gilroy R."/>
        </authorList>
    </citation>
    <scope>NUCLEOTIDE SEQUENCE</scope>
    <source>
        <strain evidence="1">5933</strain>
    </source>
</reference>
<gene>
    <name evidence="1" type="ORF">H9698_08580</name>
</gene>
<evidence type="ECO:0000313" key="1">
    <source>
        <dbReference type="EMBL" id="HJC72829.1"/>
    </source>
</evidence>
<evidence type="ECO:0000313" key="2">
    <source>
        <dbReference type="Proteomes" id="UP000823918"/>
    </source>
</evidence>
<evidence type="ECO:0008006" key="3">
    <source>
        <dbReference type="Google" id="ProtNLM"/>
    </source>
</evidence>
<sequence length="58" mass="6727">MGKTSTQVKQKYLNKTYSQIAIRLPKELVAQWEEKLEKDGIGKAEFLRNAIQDYLSKP</sequence>
<dbReference type="Proteomes" id="UP000823918">
    <property type="component" value="Unassembled WGS sequence"/>
</dbReference>
<protein>
    <recommendedName>
        <fullName evidence="3">Ribbon-helix-helix protein CopG domain-containing protein</fullName>
    </recommendedName>
</protein>
<dbReference type="EMBL" id="DWWA01000044">
    <property type="protein sequence ID" value="HJC72829.1"/>
    <property type="molecule type" value="Genomic_DNA"/>
</dbReference>
<name>A0A9D2Q6E9_9FIRM</name>
<reference evidence="1" key="1">
    <citation type="journal article" date="2021" name="PeerJ">
        <title>Extensive microbial diversity within the chicken gut microbiome revealed by metagenomics and culture.</title>
        <authorList>
            <person name="Gilroy R."/>
            <person name="Ravi A."/>
            <person name="Getino M."/>
            <person name="Pursley I."/>
            <person name="Horton D.L."/>
            <person name="Alikhan N.F."/>
            <person name="Baker D."/>
            <person name="Gharbi K."/>
            <person name="Hall N."/>
            <person name="Watson M."/>
            <person name="Adriaenssens E.M."/>
            <person name="Foster-Nyarko E."/>
            <person name="Jarju S."/>
            <person name="Secka A."/>
            <person name="Antonio M."/>
            <person name="Oren A."/>
            <person name="Chaudhuri R.R."/>
            <person name="La Ragione R."/>
            <person name="Hildebrand F."/>
            <person name="Pallen M.J."/>
        </authorList>
    </citation>
    <scope>NUCLEOTIDE SEQUENCE</scope>
    <source>
        <strain evidence="1">5933</strain>
    </source>
</reference>
<comment type="caution">
    <text evidence="1">The sequence shown here is derived from an EMBL/GenBank/DDBJ whole genome shotgun (WGS) entry which is preliminary data.</text>
</comment>
<dbReference type="AlphaFoldDB" id="A0A9D2Q6E9"/>